<organism evidence="1 2">
    <name type="scientific">Clunio marinus</name>
    <dbReference type="NCBI Taxonomy" id="568069"/>
    <lineage>
        <taxon>Eukaryota</taxon>
        <taxon>Metazoa</taxon>
        <taxon>Ecdysozoa</taxon>
        <taxon>Arthropoda</taxon>
        <taxon>Hexapoda</taxon>
        <taxon>Insecta</taxon>
        <taxon>Pterygota</taxon>
        <taxon>Neoptera</taxon>
        <taxon>Endopterygota</taxon>
        <taxon>Diptera</taxon>
        <taxon>Nematocera</taxon>
        <taxon>Chironomoidea</taxon>
        <taxon>Chironomidae</taxon>
        <taxon>Clunio</taxon>
    </lineage>
</organism>
<keyword evidence="2" id="KW-1185">Reference proteome</keyword>
<dbReference type="AlphaFoldDB" id="A0A1J1J330"/>
<sequence>MRNALKGIDRRQNIFKRLSKGHSTYENNNKKGLKIKEDNEINFRLVMYPLAAGVALFDSCKFHKAAQLSLKPFNFQSISMFIKNEEIKRKET</sequence>
<reference evidence="1 2" key="1">
    <citation type="submission" date="2015-04" db="EMBL/GenBank/DDBJ databases">
        <authorList>
            <person name="Syromyatnikov M.Y."/>
            <person name="Popov V.N."/>
        </authorList>
    </citation>
    <scope>NUCLEOTIDE SEQUENCE [LARGE SCALE GENOMIC DNA]</scope>
</reference>
<dbReference type="OrthoDB" id="5917823at2759"/>
<gene>
    <name evidence="1" type="ORF">CLUMA_CG019345</name>
</gene>
<evidence type="ECO:0000313" key="1">
    <source>
        <dbReference type="EMBL" id="CRL06196.1"/>
    </source>
</evidence>
<name>A0A1J1J330_9DIPT</name>
<protein>
    <submittedName>
        <fullName evidence="1">CLUMA_CG019345, isoform A</fullName>
    </submittedName>
</protein>
<proteinExistence type="predicted"/>
<evidence type="ECO:0000313" key="2">
    <source>
        <dbReference type="Proteomes" id="UP000183832"/>
    </source>
</evidence>
<dbReference type="EMBL" id="CVRI01000066">
    <property type="protein sequence ID" value="CRL06196.1"/>
    <property type="molecule type" value="Genomic_DNA"/>
</dbReference>
<dbReference type="Proteomes" id="UP000183832">
    <property type="component" value="Unassembled WGS sequence"/>
</dbReference>
<accession>A0A1J1J330</accession>